<dbReference type="EMBL" id="CM024809">
    <property type="protein sequence ID" value="KAG8006186.1"/>
    <property type="molecule type" value="Genomic_DNA"/>
</dbReference>
<gene>
    <name evidence="1" type="ORF">GBF38_005377</name>
</gene>
<name>A0ACB7EZG1_NIBAL</name>
<evidence type="ECO:0000313" key="2">
    <source>
        <dbReference type="Proteomes" id="UP000805704"/>
    </source>
</evidence>
<comment type="caution">
    <text evidence="1">The sequence shown here is derived from an EMBL/GenBank/DDBJ whole genome shotgun (WGS) entry which is preliminary data.</text>
</comment>
<keyword evidence="2" id="KW-1185">Reference proteome</keyword>
<proteinExistence type="predicted"/>
<feature type="non-terminal residue" evidence="1">
    <location>
        <position position="1"/>
    </location>
</feature>
<evidence type="ECO:0000313" key="1">
    <source>
        <dbReference type="EMBL" id="KAG8006186.1"/>
    </source>
</evidence>
<organism evidence="1 2">
    <name type="scientific">Nibea albiflora</name>
    <name type="common">Yellow drum</name>
    <name type="synonym">Corvina albiflora</name>
    <dbReference type="NCBI Taxonomy" id="240163"/>
    <lineage>
        <taxon>Eukaryota</taxon>
        <taxon>Metazoa</taxon>
        <taxon>Chordata</taxon>
        <taxon>Craniata</taxon>
        <taxon>Vertebrata</taxon>
        <taxon>Euteleostomi</taxon>
        <taxon>Actinopterygii</taxon>
        <taxon>Neopterygii</taxon>
        <taxon>Teleostei</taxon>
        <taxon>Neoteleostei</taxon>
        <taxon>Acanthomorphata</taxon>
        <taxon>Eupercaria</taxon>
        <taxon>Sciaenidae</taxon>
        <taxon>Nibea</taxon>
    </lineage>
</organism>
<protein>
    <submittedName>
        <fullName evidence="1">Uncharacterized protein</fullName>
    </submittedName>
</protein>
<dbReference type="Proteomes" id="UP000805704">
    <property type="component" value="Chromosome 21"/>
</dbReference>
<sequence length="162" mass="17343">DPVRTSSIYEDRANATYCQSSRNAAKWSLWLVFASLLCQSHKREKHSPLSRYCRPGKSKFGGSGGTEQRRASLALIGPTPIKSFSNQPLGSVQAGVRANSQGSIPAGTAASSSGCATGSGADRSPFLTMIVIPPEAAGEREALPFFDRCHDNQLREIDMNPS</sequence>
<accession>A0ACB7EZG1</accession>
<reference evidence="1" key="1">
    <citation type="submission" date="2020-04" db="EMBL/GenBank/DDBJ databases">
        <title>A chromosome-scale assembly and high-density genetic map of the yellow drum (Nibea albiflora) genome.</title>
        <authorList>
            <person name="Xu D."/>
            <person name="Zhang W."/>
            <person name="Chen R."/>
            <person name="Tan P."/>
            <person name="Wang L."/>
            <person name="Song H."/>
            <person name="Tian L."/>
            <person name="Zhu Q."/>
            <person name="Wang B."/>
        </authorList>
    </citation>
    <scope>NUCLEOTIDE SEQUENCE</scope>
    <source>
        <strain evidence="1">ZJHYS-2018</strain>
    </source>
</reference>